<evidence type="ECO:0000313" key="4">
    <source>
        <dbReference type="Proteomes" id="UP000565579"/>
    </source>
</evidence>
<feature type="compositionally biased region" description="Acidic residues" evidence="1">
    <location>
        <begin position="65"/>
        <end position="77"/>
    </location>
</feature>
<evidence type="ECO:0008006" key="5">
    <source>
        <dbReference type="Google" id="ProtNLM"/>
    </source>
</evidence>
<feature type="signal peptide" evidence="2">
    <location>
        <begin position="1"/>
        <end position="26"/>
    </location>
</feature>
<feature type="compositionally biased region" description="Low complexity" evidence="1">
    <location>
        <begin position="33"/>
        <end position="43"/>
    </location>
</feature>
<sequence length="446" mass="48060">MSRRLGPRRFLTATATATVTAVAVIAAGTLQPGGTAAWAATPASPDELLVPQVEEGSEEVRDPDAGEETDAGEDCDASDAASDQPAFQVTAINRDRVPRHPDPEPAKSARDDRVGIPRPDEANAQQRYFGVDYTLPAGIELTCVRVDLLNTSQKTRGTVLQTVTKAAPTSGGGEGVRSVGRGRLKVRVTFDEQHPSKVNGKPSQVTRIAYRVSLYGRGQDGGVVTTSMDSANLFPLWRLPAGFARFGSRPGDGGGDDWCSSFTHGWLSAAANKALLPEINDVSGEHARNLGHQTHLTGNDLDIFHLYQFDGVRAGVAGSGGLNYGKLVTATKSAMNGGAEGLRQVKEWAETTRTRLGRLIDNKNVVRIYYAAGSKVKGDARFAKGWAAALLREGVYTFTNAKKEQVELDLGIGTWDRIDNTVIREKDFRTDHNDHLHVSLSETKRK</sequence>
<organism evidence="3 4">
    <name type="scientific">Nonomuraea rubra</name>
    <dbReference type="NCBI Taxonomy" id="46180"/>
    <lineage>
        <taxon>Bacteria</taxon>
        <taxon>Bacillati</taxon>
        <taxon>Actinomycetota</taxon>
        <taxon>Actinomycetes</taxon>
        <taxon>Streptosporangiales</taxon>
        <taxon>Streptosporangiaceae</taxon>
        <taxon>Nonomuraea</taxon>
    </lineage>
</organism>
<dbReference type="InterPro" id="IPR006311">
    <property type="entry name" value="TAT_signal"/>
</dbReference>
<dbReference type="PROSITE" id="PS51318">
    <property type="entry name" value="TAT"/>
    <property type="match status" value="1"/>
</dbReference>
<dbReference type="Proteomes" id="UP000565579">
    <property type="component" value="Unassembled WGS sequence"/>
</dbReference>
<evidence type="ECO:0000313" key="3">
    <source>
        <dbReference type="EMBL" id="MBB6550073.1"/>
    </source>
</evidence>
<feature type="region of interest" description="Disordered" evidence="1">
    <location>
        <begin position="33"/>
        <end position="122"/>
    </location>
</feature>
<evidence type="ECO:0000256" key="2">
    <source>
        <dbReference type="SAM" id="SignalP"/>
    </source>
</evidence>
<gene>
    <name evidence="3" type="ORF">HD593_004868</name>
</gene>
<feature type="chain" id="PRO_5038424702" description="Secreted protein" evidence="2">
    <location>
        <begin position="27"/>
        <end position="446"/>
    </location>
</feature>
<accession>A0A7X0NUW0</accession>
<reference evidence="3 4" key="1">
    <citation type="submission" date="2020-08" db="EMBL/GenBank/DDBJ databases">
        <title>Sequencing the genomes of 1000 actinobacteria strains.</title>
        <authorList>
            <person name="Klenk H.-P."/>
        </authorList>
    </citation>
    <scope>NUCLEOTIDE SEQUENCE [LARGE SCALE GENOMIC DNA]</scope>
    <source>
        <strain evidence="3 4">DSM 43768</strain>
    </source>
</reference>
<name>A0A7X0NUW0_9ACTN</name>
<protein>
    <recommendedName>
        <fullName evidence="5">Secreted protein</fullName>
    </recommendedName>
</protein>
<feature type="compositionally biased region" description="Basic and acidic residues" evidence="1">
    <location>
        <begin position="93"/>
        <end position="121"/>
    </location>
</feature>
<keyword evidence="2" id="KW-0732">Signal</keyword>
<keyword evidence="4" id="KW-1185">Reference proteome</keyword>
<comment type="caution">
    <text evidence="3">The sequence shown here is derived from an EMBL/GenBank/DDBJ whole genome shotgun (WGS) entry which is preliminary data.</text>
</comment>
<dbReference type="EMBL" id="JACHMI010000001">
    <property type="protein sequence ID" value="MBB6550073.1"/>
    <property type="molecule type" value="Genomic_DNA"/>
</dbReference>
<evidence type="ECO:0000256" key="1">
    <source>
        <dbReference type="SAM" id="MobiDB-lite"/>
    </source>
</evidence>
<dbReference type="AlphaFoldDB" id="A0A7X0NUW0"/>
<dbReference type="RefSeq" id="WP_185104406.1">
    <property type="nucleotide sequence ID" value="NZ_JACHMI010000001.1"/>
</dbReference>
<proteinExistence type="predicted"/>